<dbReference type="AlphaFoldDB" id="A0A1J9R629"/>
<sequence length="397" mass="44803">MSEDTACTLGSVIKMPITDQQPENEQPLTVLHKSYLSKLLHSSTDPVAGPSDPNEPCTKTPMFVGDKIRESLDVEDLLNLRLVNKAVKSWVEGQDFDFSAKAFTTLHLNRRLYNRLDEQLSLKALQNIARFCSHFVIDLEDMLNPVSPLVYAGVPVFDTENKSIWMQLFTILGSICTLKISAPGQPDWHRFGSGEALLESIRVALEVTLPAGLRDITLSPINATGLLHFRWRGAAFKETTWMAEAFWSRLRTLHIDLHNPLPYYSKSNQKDFTKALHDYLGSFSHSLEILRFSWIGTVGPNPLLLDLRYGGHNFSSPAIKWSTLTTLHLQNILAHSEDPDVLMSARCPNLHTLKLEDIQMLEKFETIHLEEDNKSDDNLEHVISRDGSPVLFSISSE</sequence>
<name>A0A1J9R629_9PEZI</name>
<comment type="caution">
    <text evidence="1">The sequence shown here is derived from an EMBL/GenBank/DDBJ whole genome shotgun (WGS) entry which is preliminary data.</text>
</comment>
<evidence type="ECO:0000313" key="2">
    <source>
        <dbReference type="Proteomes" id="UP000183809"/>
    </source>
</evidence>
<dbReference type="OrthoDB" id="66881at2759"/>
<accession>A0A1J9R629</accession>
<evidence type="ECO:0008006" key="3">
    <source>
        <dbReference type="Google" id="ProtNLM"/>
    </source>
</evidence>
<dbReference type="GeneID" id="31019561"/>
<organism evidence="1 2">
    <name type="scientific">Diplodia corticola</name>
    <dbReference type="NCBI Taxonomy" id="236234"/>
    <lineage>
        <taxon>Eukaryota</taxon>
        <taxon>Fungi</taxon>
        <taxon>Dikarya</taxon>
        <taxon>Ascomycota</taxon>
        <taxon>Pezizomycotina</taxon>
        <taxon>Dothideomycetes</taxon>
        <taxon>Dothideomycetes incertae sedis</taxon>
        <taxon>Botryosphaeriales</taxon>
        <taxon>Botryosphaeriaceae</taxon>
        <taxon>Diplodia</taxon>
    </lineage>
</organism>
<keyword evidence="2" id="KW-1185">Reference proteome</keyword>
<dbReference type="RefSeq" id="XP_020133215.1">
    <property type="nucleotide sequence ID" value="XM_020279299.1"/>
</dbReference>
<dbReference type="Proteomes" id="UP000183809">
    <property type="component" value="Unassembled WGS sequence"/>
</dbReference>
<gene>
    <name evidence="1" type="ORF">BKCO1_8000197</name>
</gene>
<proteinExistence type="predicted"/>
<reference evidence="1 2" key="1">
    <citation type="submission" date="2016-10" db="EMBL/GenBank/DDBJ databases">
        <title>Proteomics and genomics reveal pathogen-plant mechanisms compatible with a hemibiotrophic lifestyle of Diplodia corticola.</title>
        <authorList>
            <person name="Fernandes I."/>
            <person name="De Jonge R."/>
            <person name="Van De Peer Y."/>
            <person name="Devreese B."/>
            <person name="Alves A."/>
            <person name="Esteves A.C."/>
        </authorList>
    </citation>
    <scope>NUCLEOTIDE SEQUENCE [LARGE SCALE GENOMIC DNA]</scope>
    <source>
        <strain evidence="1 2">CBS 112549</strain>
    </source>
</reference>
<evidence type="ECO:0000313" key="1">
    <source>
        <dbReference type="EMBL" id="OJD36974.1"/>
    </source>
</evidence>
<dbReference type="EMBL" id="MNUE01000008">
    <property type="protein sequence ID" value="OJD36974.1"/>
    <property type="molecule type" value="Genomic_DNA"/>
</dbReference>
<protein>
    <recommendedName>
        <fullName evidence="3">F-box domain-containing protein</fullName>
    </recommendedName>
</protein>